<dbReference type="InterPro" id="IPR001460">
    <property type="entry name" value="PCN-bd_Tpept"/>
</dbReference>
<dbReference type="PANTHER" id="PTHR30627">
    <property type="entry name" value="PEPTIDOGLYCAN D,D-TRANSPEPTIDASE"/>
    <property type="match status" value="1"/>
</dbReference>
<dbReference type="PANTHER" id="PTHR30627:SF24">
    <property type="entry name" value="PENICILLIN-BINDING PROTEIN 4B"/>
    <property type="match status" value="1"/>
</dbReference>
<dbReference type="Pfam" id="PF00905">
    <property type="entry name" value="Transpeptidase"/>
    <property type="match status" value="1"/>
</dbReference>
<feature type="domain" description="Penicillin-binding protein transpeptidase" evidence="1">
    <location>
        <begin position="160"/>
        <end position="503"/>
    </location>
</feature>
<dbReference type="InterPro" id="IPR050515">
    <property type="entry name" value="Beta-lactam/transpept"/>
</dbReference>
<dbReference type="Gene3D" id="3.90.1310.10">
    <property type="entry name" value="Penicillin-binding protein 2a (Domain 2)"/>
    <property type="match status" value="1"/>
</dbReference>
<gene>
    <name evidence="3" type="ORF">HGK34_21130</name>
</gene>
<dbReference type="RefSeq" id="WP_201851190.1">
    <property type="nucleotide sequence ID" value="NZ_JABBYC010000078.1"/>
</dbReference>
<sequence length="507" mass="53398">MNTTLRRLSTVVMAMFLVLMVSTTWIQFVQAGELNDNGRNVRKIYRDLGAARGPIVVGEDNVVVSVPIDDAYGRQRVYADGSEDLAKLYAPITGFFAVNGNTAGLERSANDYLSGRADSLWLDQLQNLLTGQEAEGSSVDTTIDPKIQQAAWDALGNYTGAAVALDPRTGAILAMVSKPSYDPNSLAVHSSGEVNETYQGLANTKPQINTDDGSEQFSPYSVLTNRAIDATYPPGSTFKVFTSAAAIESGDFTPDSEVPSPNGYELTNTGTTINNFGGYDCVAGKTKITLADAMRTSCNSSYLWLGGQIGKEGMTDMFKAFRFDESLEVPMGTVAGSYPGLDNTNPDSVDRIELSGMGQGDVKLTPLQVAMMSATVANGGTEMKPYLIKSIRDSELEVVEKTNPSTLANPISSSTADALTGMMIGVVENGSGQNAQIPGVSVAGKTGTAENGGHRQPTLWFTGFAPTDDPQVAIAVVLENGGNSTVDTASGTLAAPIAKKILEAAIG</sequence>
<accession>A0ABS1LR86</accession>
<evidence type="ECO:0000313" key="3">
    <source>
        <dbReference type="EMBL" id="MBL0888749.1"/>
    </source>
</evidence>
<dbReference type="Gene3D" id="3.40.710.10">
    <property type="entry name" value="DD-peptidase/beta-lactamase superfamily"/>
    <property type="match status" value="1"/>
</dbReference>
<keyword evidence="4" id="KW-1185">Reference proteome</keyword>
<reference evidence="3 4" key="1">
    <citation type="journal article" date="2021" name="Arch. Microbiol.">
        <title>Myceligenerans indicum sp. nov., an actinobacterium isolated from mangrove sediment of Sundarbans, India.</title>
        <authorList>
            <person name="Asha K."/>
            <person name="Bhadury P."/>
        </authorList>
    </citation>
    <scope>NUCLEOTIDE SEQUENCE [LARGE SCALE GENOMIC DNA]</scope>
    <source>
        <strain evidence="3 4">I2</strain>
    </source>
</reference>
<proteinExistence type="predicted"/>
<dbReference type="EMBL" id="JABBYC010000078">
    <property type="protein sequence ID" value="MBL0888749.1"/>
    <property type="molecule type" value="Genomic_DNA"/>
</dbReference>
<evidence type="ECO:0000313" key="4">
    <source>
        <dbReference type="Proteomes" id="UP000675409"/>
    </source>
</evidence>
<feature type="domain" description="Penicillin binding protein A dimerisation" evidence="2">
    <location>
        <begin position="52"/>
        <end position="139"/>
    </location>
</feature>
<dbReference type="Proteomes" id="UP000675409">
    <property type="component" value="Unassembled WGS sequence"/>
</dbReference>
<dbReference type="InterPro" id="IPR012338">
    <property type="entry name" value="Beta-lactam/transpept-like"/>
</dbReference>
<evidence type="ECO:0000259" key="2">
    <source>
        <dbReference type="Pfam" id="PF21922"/>
    </source>
</evidence>
<comment type="caution">
    <text evidence="3">The sequence shown here is derived from an EMBL/GenBank/DDBJ whole genome shotgun (WGS) entry which is preliminary data.</text>
</comment>
<organism evidence="3 4">
    <name type="scientific">Myceligenerans indicum</name>
    <dbReference type="NCBI Taxonomy" id="2593663"/>
    <lineage>
        <taxon>Bacteria</taxon>
        <taxon>Bacillati</taxon>
        <taxon>Actinomycetota</taxon>
        <taxon>Actinomycetes</taxon>
        <taxon>Micrococcales</taxon>
        <taxon>Promicromonosporaceae</taxon>
        <taxon>Myceligenerans</taxon>
    </lineage>
</organism>
<evidence type="ECO:0000259" key="1">
    <source>
        <dbReference type="Pfam" id="PF00905"/>
    </source>
</evidence>
<dbReference type="InterPro" id="IPR054120">
    <property type="entry name" value="PBPA_dimer"/>
</dbReference>
<name>A0ABS1LR86_9MICO</name>
<protein>
    <submittedName>
        <fullName evidence="3">Penicillin-binding protein 2</fullName>
    </submittedName>
</protein>
<dbReference type="Pfam" id="PF21922">
    <property type="entry name" value="PBP_dimer_2"/>
    <property type="match status" value="1"/>
</dbReference>
<dbReference type="SUPFAM" id="SSF56601">
    <property type="entry name" value="beta-lactamase/transpeptidase-like"/>
    <property type="match status" value="1"/>
</dbReference>